<feature type="region of interest" description="Disordered" evidence="2">
    <location>
        <begin position="194"/>
        <end position="242"/>
    </location>
</feature>
<dbReference type="PANTHER" id="PTHR10627">
    <property type="entry name" value="SCP160"/>
    <property type="match status" value="1"/>
</dbReference>
<accession>A0A0D9W5Y0</accession>
<dbReference type="Proteomes" id="UP000032180">
    <property type="component" value="Chromosome 4"/>
</dbReference>
<evidence type="ECO:0000256" key="1">
    <source>
        <dbReference type="ARBA" id="ARBA00022737"/>
    </source>
</evidence>
<evidence type="ECO:0000313" key="4">
    <source>
        <dbReference type="EnsemblPlants" id="LPERR04G12040.1"/>
    </source>
</evidence>
<reference evidence="4 5" key="1">
    <citation type="submission" date="2012-08" db="EMBL/GenBank/DDBJ databases">
        <title>Oryza genome evolution.</title>
        <authorList>
            <person name="Wing R.A."/>
        </authorList>
    </citation>
    <scope>NUCLEOTIDE SEQUENCE</scope>
</reference>
<feature type="compositionally biased region" description="Basic and acidic residues" evidence="2">
    <location>
        <begin position="197"/>
        <end position="223"/>
    </location>
</feature>
<evidence type="ECO:0000259" key="3">
    <source>
        <dbReference type="SMART" id="SM00454"/>
    </source>
</evidence>
<keyword evidence="1" id="KW-0677">Repeat</keyword>
<dbReference type="HOGENOM" id="CLU_034146_0_0_1"/>
<sequence>MASSASSSRHQVTITLGRSGQVVKRRAVSGIDNDDGMHFSGKKRSVRDRLGNNMVGSESFDGQQRNKRRQTETNALQHGDDDCQVGRDDLRLKLMKKGLSSNGGAEQNGVDLREKLSRKPKNLRRYDAGGHGPESRSRYDGRDKIPELRSRYGTRERIPEPRTSTRPSLIPSARSMDNLLKLDVSREPYSSWSAGDLMRHRSPEKHSSARRDVSPSRTYDHIHPMHSMPPVRSAGSSRPSGLIPRDTPDALRTQRYAGKSTVSIDTAQPANGVTPSATVLSTTPVMAEVPLTVTGLLNSLGLEKYVILFQAEEVDMTALSQMGDSDLKEIGIPMGPRKKILLAVAPYSKRRR</sequence>
<feature type="compositionally biased region" description="Polar residues" evidence="2">
    <location>
        <begin position="54"/>
        <end position="63"/>
    </location>
</feature>
<feature type="compositionally biased region" description="Basic and acidic residues" evidence="2">
    <location>
        <begin position="124"/>
        <end position="160"/>
    </location>
</feature>
<dbReference type="SUPFAM" id="SSF47769">
    <property type="entry name" value="SAM/Pointed domain"/>
    <property type="match status" value="1"/>
</dbReference>
<dbReference type="InterPro" id="IPR001660">
    <property type="entry name" value="SAM"/>
</dbReference>
<dbReference type="Pfam" id="PF00536">
    <property type="entry name" value="SAM_1"/>
    <property type="match status" value="1"/>
</dbReference>
<reference evidence="4" key="3">
    <citation type="submission" date="2015-04" db="UniProtKB">
        <authorList>
            <consortium name="EnsemblPlants"/>
        </authorList>
    </citation>
    <scope>IDENTIFICATION</scope>
</reference>
<reference evidence="5" key="2">
    <citation type="submission" date="2013-12" db="EMBL/GenBank/DDBJ databases">
        <authorList>
            <person name="Yu Y."/>
            <person name="Lee S."/>
            <person name="de Baynast K."/>
            <person name="Wissotski M."/>
            <person name="Liu L."/>
            <person name="Talag J."/>
            <person name="Goicoechea J."/>
            <person name="Angelova A."/>
            <person name="Jetty R."/>
            <person name="Kudrna D."/>
            <person name="Golser W."/>
            <person name="Rivera L."/>
            <person name="Zhang J."/>
            <person name="Wing R."/>
        </authorList>
    </citation>
    <scope>NUCLEOTIDE SEQUENCE</scope>
</reference>
<dbReference type="EnsemblPlants" id="LPERR04G12040.1">
    <property type="protein sequence ID" value="LPERR04G12040.1"/>
    <property type="gene ID" value="LPERR04G12040"/>
</dbReference>
<evidence type="ECO:0000313" key="5">
    <source>
        <dbReference type="Proteomes" id="UP000032180"/>
    </source>
</evidence>
<dbReference type="SMART" id="SM00454">
    <property type="entry name" value="SAM"/>
    <property type="match status" value="1"/>
</dbReference>
<protein>
    <recommendedName>
        <fullName evidence="3">SAM domain-containing protein</fullName>
    </recommendedName>
</protein>
<name>A0A0D9W5Y0_9ORYZ</name>
<dbReference type="Gene3D" id="1.10.150.50">
    <property type="entry name" value="Transcription Factor, Ets-1"/>
    <property type="match status" value="1"/>
</dbReference>
<keyword evidence="5" id="KW-1185">Reference proteome</keyword>
<dbReference type="eggNOG" id="KOG4374">
    <property type="taxonomic scope" value="Eukaryota"/>
</dbReference>
<feature type="region of interest" description="Disordered" evidence="2">
    <location>
        <begin position="98"/>
        <end position="172"/>
    </location>
</feature>
<dbReference type="FunFam" id="1.10.150.50:FF:000077">
    <property type="entry name" value="DDHD domain-containing 2"/>
    <property type="match status" value="1"/>
</dbReference>
<organism evidence="4 5">
    <name type="scientific">Leersia perrieri</name>
    <dbReference type="NCBI Taxonomy" id="77586"/>
    <lineage>
        <taxon>Eukaryota</taxon>
        <taxon>Viridiplantae</taxon>
        <taxon>Streptophyta</taxon>
        <taxon>Embryophyta</taxon>
        <taxon>Tracheophyta</taxon>
        <taxon>Spermatophyta</taxon>
        <taxon>Magnoliopsida</taxon>
        <taxon>Liliopsida</taxon>
        <taxon>Poales</taxon>
        <taxon>Poaceae</taxon>
        <taxon>BOP clade</taxon>
        <taxon>Oryzoideae</taxon>
        <taxon>Oryzeae</taxon>
        <taxon>Oryzinae</taxon>
        <taxon>Leersia</taxon>
    </lineage>
</organism>
<dbReference type="AlphaFoldDB" id="A0A0D9W5Y0"/>
<dbReference type="Gramene" id="LPERR04G12040.1">
    <property type="protein sequence ID" value="LPERR04G12040.1"/>
    <property type="gene ID" value="LPERR04G12040"/>
</dbReference>
<feature type="compositionally biased region" description="Polar residues" evidence="2">
    <location>
        <begin position="1"/>
        <end position="18"/>
    </location>
</feature>
<dbReference type="InterPro" id="IPR013761">
    <property type="entry name" value="SAM/pointed_sf"/>
</dbReference>
<feature type="domain" description="SAM" evidence="3">
    <location>
        <begin position="286"/>
        <end position="350"/>
    </location>
</feature>
<proteinExistence type="predicted"/>
<dbReference type="PANTHER" id="PTHR10627:SF75">
    <property type="entry name" value="OS04G0465000 PROTEIN"/>
    <property type="match status" value="1"/>
</dbReference>
<evidence type="ECO:0000256" key="2">
    <source>
        <dbReference type="SAM" id="MobiDB-lite"/>
    </source>
</evidence>
<feature type="region of interest" description="Disordered" evidence="2">
    <location>
        <begin position="1"/>
        <end position="84"/>
    </location>
</feature>